<keyword evidence="1" id="KW-0812">Transmembrane</keyword>
<evidence type="ECO:0000313" key="2">
    <source>
        <dbReference type="Proteomes" id="UP001164539"/>
    </source>
</evidence>
<dbReference type="EMBL" id="CM051406">
    <property type="protein sequence ID" value="KAJ4703402.1"/>
    <property type="molecule type" value="Genomic_DNA"/>
</dbReference>
<accession>A0ACC1WWB4</accession>
<name>A0ACC1WWB4_MELAZ</name>
<reference evidence="1 2" key="1">
    <citation type="journal article" date="2023" name="Science">
        <title>Complex scaffold remodeling in plant triterpene biosynthesis.</title>
        <authorList>
            <person name="De La Pena R."/>
            <person name="Hodgson H."/>
            <person name="Liu J.C."/>
            <person name="Stephenson M.J."/>
            <person name="Martin A.C."/>
            <person name="Owen C."/>
            <person name="Harkess A."/>
            <person name="Leebens-Mack J."/>
            <person name="Jimenez L.E."/>
            <person name="Osbourn A."/>
            <person name="Sattely E.S."/>
        </authorList>
    </citation>
    <scope>NUCLEOTIDE SEQUENCE [LARGE SCALE GENOMIC DNA]</scope>
    <source>
        <strain evidence="2">cv. JPN11</strain>
        <tissue evidence="1">Leaf</tissue>
    </source>
</reference>
<protein>
    <submittedName>
        <fullName evidence="1">Transmembrane protein</fullName>
    </submittedName>
</protein>
<comment type="caution">
    <text evidence="1">The sequence shown here is derived from an EMBL/GenBank/DDBJ whole genome shotgun (WGS) entry which is preliminary data.</text>
</comment>
<keyword evidence="1" id="KW-0472">Membrane</keyword>
<proteinExistence type="predicted"/>
<evidence type="ECO:0000313" key="1">
    <source>
        <dbReference type="EMBL" id="KAJ4703402.1"/>
    </source>
</evidence>
<organism evidence="1 2">
    <name type="scientific">Melia azedarach</name>
    <name type="common">Chinaberry tree</name>
    <dbReference type="NCBI Taxonomy" id="155640"/>
    <lineage>
        <taxon>Eukaryota</taxon>
        <taxon>Viridiplantae</taxon>
        <taxon>Streptophyta</taxon>
        <taxon>Embryophyta</taxon>
        <taxon>Tracheophyta</taxon>
        <taxon>Spermatophyta</taxon>
        <taxon>Magnoliopsida</taxon>
        <taxon>eudicotyledons</taxon>
        <taxon>Gunneridae</taxon>
        <taxon>Pentapetalae</taxon>
        <taxon>rosids</taxon>
        <taxon>malvids</taxon>
        <taxon>Sapindales</taxon>
        <taxon>Meliaceae</taxon>
        <taxon>Melia</taxon>
    </lineage>
</organism>
<dbReference type="Proteomes" id="UP001164539">
    <property type="component" value="Chromosome 13"/>
</dbReference>
<gene>
    <name evidence="1" type="ORF">OWV82_023315</name>
</gene>
<keyword evidence="2" id="KW-1185">Reference proteome</keyword>
<sequence>MAAASSRNGMINGGSYSQRFGSGRMIPKRGQVKLGIVLGLANSFASIFSRRSRSCAGNPLSRSGQSNSNQKSALMFVYNY</sequence>